<dbReference type="PANTHER" id="PTHR36443:SF1">
    <property type="entry name" value="BSR5223 PROTEIN"/>
    <property type="match status" value="1"/>
</dbReference>
<dbReference type="AlphaFoldDB" id="A0A7C4ATG4"/>
<proteinExistence type="predicted"/>
<keyword evidence="1" id="KW-0812">Transmembrane</keyword>
<dbReference type="Pfam" id="PF11146">
    <property type="entry name" value="DUF2905"/>
    <property type="match status" value="1"/>
</dbReference>
<dbReference type="EMBL" id="DTGT01000435">
    <property type="protein sequence ID" value="HGH62266.1"/>
    <property type="molecule type" value="Genomic_DNA"/>
</dbReference>
<dbReference type="PANTHER" id="PTHR36443">
    <property type="entry name" value="BSR5223 PROTEIN"/>
    <property type="match status" value="1"/>
</dbReference>
<organism evidence="2">
    <name type="scientific">Desulfomonile tiedjei</name>
    <dbReference type="NCBI Taxonomy" id="2358"/>
    <lineage>
        <taxon>Bacteria</taxon>
        <taxon>Pseudomonadati</taxon>
        <taxon>Thermodesulfobacteriota</taxon>
        <taxon>Desulfomonilia</taxon>
        <taxon>Desulfomonilales</taxon>
        <taxon>Desulfomonilaceae</taxon>
        <taxon>Desulfomonile</taxon>
    </lineage>
</organism>
<protein>
    <submittedName>
        <fullName evidence="2">DUF2905 domain-containing protein</fullName>
    </submittedName>
</protein>
<dbReference type="InterPro" id="IPR021320">
    <property type="entry name" value="DUF2905"/>
</dbReference>
<reference evidence="2" key="1">
    <citation type="journal article" date="2020" name="mSystems">
        <title>Genome- and Community-Level Interaction Insights into Carbon Utilization and Element Cycling Functions of Hydrothermarchaeota in Hydrothermal Sediment.</title>
        <authorList>
            <person name="Zhou Z."/>
            <person name="Liu Y."/>
            <person name="Xu W."/>
            <person name="Pan J."/>
            <person name="Luo Z.H."/>
            <person name="Li M."/>
        </authorList>
    </citation>
    <scope>NUCLEOTIDE SEQUENCE [LARGE SCALE GENOMIC DNA]</scope>
    <source>
        <strain evidence="2">SpSt-769</strain>
    </source>
</reference>
<gene>
    <name evidence="2" type="ORF">ENV54_13330</name>
</gene>
<sequence>MRCREKRIQRSYNTVKKIVHSSGGYMELPHVGKILVMVGVGIALVGCIVWLAGKLGLPLGNMPGDVHIQRPGFSLNIPIVTCVVLSVVLTVLANLFFWFFRK</sequence>
<feature type="transmembrane region" description="Helical" evidence="1">
    <location>
        <begin position="34"/>
        <end position="53"/>
    </location>
</feature>
<keyword evidence="1" id="KW-1133">Transmembrane helix</keyword>
<comment type="caution">
    <text evidence="2">The sequence shown here is derived from an EMBL/GenBank/DDBJ whole genome shotgun (WGS) entry which is preliminary data.</text>
</comment>
<evidence type="ECO:0000313" key="2">
    <source>
        <dbReference type="EMBL" id="HGH62266.1"/>
    </source>
</evidence>
<evidence type="ECO:0000256" key="1">
    <source>
        <dbReference type="SAM" id="Phobius"/>
    </source>
</evidence>
<name>A0A7C4ATG4_9BACT</name>
<accession>A0A7C4ATG4</accession>
<feature type="transmembrane region" description="Helical" evidence="1">
    <location>
        <begin position="73"/>
        <end position="100"/>
    </location>
</feature>
<keyword evidence="1" id="KW-0472">Membrane</keyword>